<dbReference type="InterPro" id="IPR001764">
    <property type="entry name" value="Glyco_hydro_3_N"/>
</dbReference>
<dbReference type="EMBL" id="MBFU01000079">
    <property type="protein sequence ID" value="PWA02412.1"/>
    <property type="molecule type" value="Genomic_DNA"/>
</dbReference>
<name>A0A2U1JBC4_SMIAN</name>
<dbReference type="PANTHER" id="PTHR30480:SF13">
    <property type="entry name" value="BETA-HEXOSAMINIDASE"/>
    <property type="match status" value="1"/>
</dbReference>
<evidence type="ECO:0000256" key="3">
    <source>
        <dbReference type="ARBA" id="ARBA00012663"/>
    </source>
</evidence>
<dbReference type="InterPro" id="IPR036881">
    <property type="entry name" value="Glyco_hydro_3_C_sf"/>
</dbReference>
<dbReference type="Gene3D" id="3.20.20.300">
    <property type="entry name" value="Glycoside hydrolase, family 3, N-terminal domain"/>
    <property type="match status" value="1"/>
</dbReference>
<evidence type="ECO:0000256" key="1">
    <source>
        <dbReference type="ARBA" id="ARBA00001231"/>
    </source>
</evidence>
<keyword evidence="9" id="KW-1185">Reference proteome</keyword>
<feature type="chain" id="PRO_5015688685" description="beta-N-acetylhexosaminidase" evidence="6">
    <location>
        <begin position="20"/>
        <end position="634"/>
    </location>
</feature>
<evidence type="ECO:0000313" key="9">
    <source>
        <dbReference type="Proteomes" id="UP000245591"/>
    </source>
</evidence>
<dbReference type="PANTHER" id="PTHR30480">
    <property type="entry name" value="BETA-HEXOSAMINIDASE-RELATED"/>
    <property type="match status" value="1"/>
</dbReference>
<evidence type="ECO:0000313" key="8">
    <source>
        <dbReference type="EMBL" id="PWA02412.1"/>
    </source>
</evidence>
<comment type="catalytic activity">
    <reaction evidence="1">
        <text>Hydrolysis of terminal non-reducing N-acetyl-D-hexosamine residues in N-acetyl-beta-D-hexosaminides.</text>
        <dbReference type="EC" id="3.2.1.52"/>
    </reaction>
</comment>
<dbReference type="SUPFAM" id="SSF51445">
    <property type="entry name" value="(Trans)glycosidases"/>
    <property type="match status" value="1"/>
</dbReference>
<keyword evidence="6" id="KW-0732">Signal</keyword>
<comment type="similarity">
    <text evidence="2">Belongs to the glycosyl hydrolase 3 family.</text>
</comment>
<dbReference type="AlphaFoldDB" id="A0A2U1JBC4"/>
<comment type="caution">
    <text evidence="8">The sequence shown here is derived from an EMBL/GenBank/DDBJ whole genome shotgun (WGS) entry which is preliminary data.</text>
</comment>
<dbReference type="EC" id="3.2.1.52" evidence="3"/>
<accession>A0A2U1JBC4</accession>
<keyword evidence="4" id="KW-0378">Hydrolase</keyword>
<protein>
    <recommendedName>
        <fullName evidence="3">beta-N-acetylhexosaminidase</fullName>
        <ecNumber evidence="3">3.2.1.52</ecNumber>
    </recommendedName>
</protein>
<proteinExistence type="inferred from homology"/>
<dbReference type="Pfam" id="PF00933">
    <property type="entry name" value="Glyco_hydro_3"/>
    <property type="match status" value="1"/>
</dbReference>
<gene>
    <name evidence="8" type="ORF">BB558_001447</name>
</gene>
<sequence length="634" mass="67612">MRSHIILSATVGFLALISAQKTADDFTIEDCASCENVKCFVAKMTLQEKIAQKFLISVSSWASTNGDQTCGDAAPITTVPSDMATMLGSFNFGGVSLASVNAESNNQLVQLNYDLQEASLDKNLIPLYTRISEEGGYPLSLTQVTRLPGNMAIAGSNNLANAASEGSIIGQEVGALGFNLNDAPVANINRDTQLNPLVVRTFSTDPQTTASYAVQYLSAMKSQGVAASAKYFPTYWRSPAGTTDYPVDQISSSQLAATDLVPFKALVDAGVDMITVSHVQYPNIDSSTTASGDVVPASMSKTIVTDILRKNLGFNGIVISDSNNNAALNAHTSKAEQVVGMFTAGVDIVNVPDLVSCAGEQTKYSDLITAVEQAITDGKYSESDLDASVTRILNNKKQNGLLSFDEDVAALQANANSVVKSAGNQAKALQMATEAITKIKSGGSMPVPWTPNSLSTLLVVTTTPNEQPEIVQYINEVSPATTVSVRYYDVAAPLSQASFDYLVRINQATLVLTQFNATAYPKLDANNKIISADDPTYENVFGGVQFLFDNCVKNGKPSTHISLLSPQDLGFYSTSQNAIASYGERFDVDVNSSMPNYRAAIYALFGKNPMNGKLPVDVYDVTRTSVVYARGYSG</sequence>
<dbReference type="InterPro" id="IPR050226">
    <property type="entry name" value="NagZ_Beta-hexosaminidase"/>
</dbReference>
<evidence type="ECO:0000256" key="4">
    <source>
        <dbReference type="ARBA" id="ARBA00022801"/>
    </source>
</evidence>
<dbReference type="InterPro" id="IPR017853">
    <property type="entry name" value="GH"/>
</dbReference>
<dbReference type="GO" id="GO:0009254">
    <property type="term" value="P:peptidoglycan turnover"/>
    <property type="evidence" value="ECO:0007669"/>
    <property type="project" value="TreeGrafter"/>
</dbReference>
<feature type="domain" description="Glycoside hydrolase family 3 N-terminal" evidence="7">
    <location>
        <begin position="45"/>
        <end position="394"/>
    </location>
</feature>
<dbReference type="Proteomes" id="UP000245591">
    <property type="component" value="Unassembled WGS sequence"/>
</dbReference>
<evidence type="ECO:0000256" key="6">
    <source>
        <dbReference type="SAM" id="SignalP"/>
    </source>
</evidence>
<evidence type="ECO:0000259" key="7">
    <source>
        <dbReference type="Pfam" id="PF00933"/>
    </source>
</evidence>
<dbReference type="GO" id="GO:0004563">
    <property type="term" value="F:beta-N-acetylhexosaminidase activity"/>
    <property type="evidence" value="ECO:0007669"/>
    <property type="project" value="UniProtKB-EC"/>
</dbReference>
<evidence type="ECO:0000256" key="5">
    <source>
        <dbReference type="ARBA" id="ARBA00023295"/>
    </source>
</evidence>
<evidence type="ECO:0000256" key="2">
    <source>
        <dbReference type="ARBA" id="ARBA00005336"/>
    </source>
</evidence>
<reference evidence="8 9" key="1">
    <citation type="journal article" date="2018" name="MBio">
        <title>Comparative Genomics Reveals the Core Gene Toolbox for the Fungus-Insect Symbiosis.</title>
        <authorList>
            <person name="Wang Y."/>
            <person name="Stata M."/>
            <person name="Wang W."/>
            <person name="Stajich J.E."/>
            <person name="White M.M."/>
            <person name="Moncalvo J.M."/>
        </authorList>
    </citation>
    <scope>NUCLEOTIDE SEQUENCE [LARGE SCALE GENOMIC DNA]</scope>
    <source>
        <strain evidence="8 9">AUS-126-30</strain>
    </source>
</reference>
<dbReference type="InterPro" id="IPR036962">
    <property type="entry name" value="Glyco_hydro_3_N_sf"/>
</dbReference>
<keyword evidence="5" id="KW-0326">Glycosidase</keyword>
<dbReference type="Gene3D" id="3.40.50.1700">
    <property type="entry name" value="Glycoside hydrolase family 3 C-terminal domain"/>
    <property type="match status" value="1"/>
</dbReference>
<dbReference type="GO" id="GO:0005975">
    <property type="term" value="P:carbohydrate metabolic process"/>
    <property type="evidence" value="ECO:0007669"/>
    <property type="project" value="InterPro"/>
</dbReference>
<feature type="signal peptide" evidence="6">
    <location>
        <begin position="1"/>
        <end position="19"/>
    </location>
</feature>
<organism evidence="8 9">
    <name type="scientific">Smittium angustum</name>
    <dbReference type="NCBI Taxonomy" id="133377"/>
    <lineage>
        <taxon>Eukaryota</taxon>
        <taxon>Fungi</taxon>
        <taxon>Fungi incertae sedis</taxon>
        <taxon>Zoopagomycota</taxon>
        <taxon>Kickxellomycotina</taxon>
        <taxon>Harpellomycetes</taxon>
        <taxon>Harpellales</taxon>
        <taxon>Legeriomycetaceae</taxon>
        <taxon>Smittium</taxon>
    </lineage>
</organism>